<feature type="domain" description="PspC-related transmembrane region" evidence="9">
    <location>
        <begin position="212"/>
        <end position="343"/>
    </location>
</feature>
<dbReference type="PANTHER" id="PTHR33885:SF3">
    <property type="entry name" value="PHAGE SHOCK PROTEIN C"/>
    <property type="match status" value="1"/>
</dbReference>
<name>A0A2S9J7S9_9SPHI</name>
<keyword evidence="4 7" id="KW-1133">Transmembrane helix</keyword>
<evidence type="ECO:0000256" key="1">
    <source>
        <dbReference type="ARBA" id="ARBA00004162"/>
    </source>
</evidence>
<accession>A0A2S9J7S9</accession>
<comment type="caution">
    <text evidence="11">The sequence shown here is derived from an EMBL/GenBank/DDBJ whole genome shotgun (WGS) entry which is preliminary data.</text>
</comment>
<dbReference type="AlphaFoldDB" id="A0A2S9J7S9"/>
<evidence type="ECO:0000259" key="10">
    <source>
        <dbReference type="Pfam" id="PF22744"/>
    </source>
</evidence>
<sequence length="582" mass="66543">MNKTIIININSIVFHIEEDAYDTLRSYMIDIKKHFGNTAESKEILEDIENRIAEMFNERIQTGRKEVINLDDVQQVIEQMGRVSDFEESEAVTVEEGFRDEQQTRQAPHVEYVGKKLMRDPDDKMLGGVCSGLAHYFGIEPVWIRILLVLFVLIGGSGILAYIILWIVMPIAETRADKMAMRGEEPNLQNFKKSYDEKAKGFSETLSGAGERVGSGVRTAGNLVSGCLGLIGKMIAWIMLIFAGLNLLGLFIFYMFNMMNFFGLENPMFFPPLKGLATNDGIIALTFGFLAIAIPFFALFFWLIRVLFKTDKINSYLSLTMFAVWIVSIVAIVYYCIAASQDFREESTINVQKNIQPQEIYYFTEKDIRVLDASEQDSLKSKFNIQLDGQDLRNYLHRDISIYFESIDSLSQPYIQYSYSAKGKTYQLASERADNIAYEGIQEDQTILFPSHFLLKKNALDRDQRVRVVVYLPQGAKVVLQRNIESKIRDISYWECQNNYPNGGQQKYTEWTMSSTGLLCAQLPKPKKEEEQEEKDEVESRREASLDNVAIEKDSVIHIDGSNVTIEVKDKNVKINTKKEDS</sequence>
<dbReference type="RefSeq" id="WP_105715414.1">
    <property type="nucleotide sequence ID" value="NZ_PVBQ01000002.1"/>
</dbReference>
<dbReference type="InterPro" id="IPR054319">
    <property type="entry name" value="PspC-rel_ToastRack"/>
</dbReference>
<evidence type="ECO:0000256" key="5">
    <source>
        <dbReference type="ARBA" id="ARBA00023136"/>
    </source>
</evidence>
<evidence type="ECO:0000259" key="8">
    <source>
        <dbReference type="Pfam" id="PF04024"/>
    </source>
</evidence>
<evidence type="ECO:0000256" key="4">
    <source>
        <dbReference type="ARBA" id="ARBA00022989"/>
    </source>
</evidence>
<dbReference type="InterPro" id="IPR007168">
    <property type="entry name" value="Phageshock_PspC_N"/>
</dbReference>
<evidence type="ECO:0000256" key="7">
    <source>
        <dbReference type="SAM" id="Phobius"/>
    </source>
</evidence>
<dbReference type="Pfam" id="PF04024">
    <property type="entry name" value="PspC"/>
    <property type="match status" value="1"/>
</dbReference>
<evidence type="ECO:0000256" key="3">
    <source>
        <dbReference type="ARBA" id="ARBA00022692"/>
    </source>
</evidence>
<comment type="subcellular location">
    <subcellularLocation>
        <location evidence="1">Cell membrane</location>
        <topology evidence="1">Single-pass membrane protein</topology>
    </subcellularLocation>
</comment>
<dbReference type="Pfam" id="PF22571">
    <property type="entry name" value="LiaI-LiaF-TM_PspC"/>
    <property type="match status" value="1"/>
</dbReference>
<dbReference type="InterPro" id="IPR052027">
    <property type="entry name" value="PspC"/>
</dbReference>
<feature type="transmembrane region" description="Helical" evidence="7">
    <location>
        <begin position="235"/>
        <end position="262"/>
    </location>
</feature>
<keyword evidence="3 7" id="KW-0812">Transmembrane</keyword>
<evidence type="ECO:0000256" key="6">
    <source>
        <dbReference type="SAM" id="MobiDB-lite"/>
    </source>
</evidence>
<feature type="transmembrane region" description="Helical" evidence="7">
    <location>
        <begin position="282"/>
        <end position="304"/>
    </location>
</feature>
<dbReference type="GO" id="GO:0005886">
    <property type="term" value="C:plasma membrane"/>
    <property type="evidence" value="ECO:0007669"/>
    <property type="project" value="UniProtKB-SubCell"/>
</dbReference>
<dbReference type="Pfam" id="PF22744">
    <property type="entry name" value="Toast-rack_PspC-Cterm"/>
    <property type="match status" value="1"/>
</dbReference>
<proteinExistence type="predicted"/>
<feature type="region of interest" description="Disordered" evidence="6">
    <location>
        <begin position="524"/>
        <end position="545"/>
    </location>
</feature>
<feature type="transmembrane region" description="Helical" evidence="7">
    <location>
        <begin position="150"/>
        <end position="172"/>
    </location>
</feature>
<evidence type="ECO:0000256" key="2">
    <source>
        <dbReference type="ARBA" id="ARBA00022475"/>
    </source>
</evidence>
<feature type="domain" description="Phage shock protein PspC N-terminal" evidence="8">
    <location>
        <begin position="115"/>
        <end position="171"/>
    </location>
</feature>
<reference evidence="11 12" key="1">
    <citation type="submission" date="2018-02" db="EMBL/GenBank/DDBJ databases">
        <title>The draft genome of Sphingobacterium sp. 5JN-11.</title>
        <authorList>
            <person name="Liu L."/>
            <person name="Li L."/>
            <person name="Liang L."/>
            <person name="Zhang X."/>
            <person name="Wang T."/>
        </authorList>
    </citation>
    <scope>NUCLEOTIDE SEQUENCE [LARGE SCALE GENOMIC DNA]</scope>
    <source>
        <strain evidence="11 12">5JN-11</strain>
    </source>
</reference>
<dbReference type="OrthoDB" id="5772680at2"/>
<keyword evidence="12" id="KW-1185">Reference proteome</keyword>
<feature type="transmembrane region" description="Helical" evidence="7">
    <location>
        <begin position="316"/>
        <end position="335"/>
    </location>
</feature>
<gene>
    <name evidence="11" type="ORF">C5745_02600</name>
</gene>
<protein>
    <submittedName>
        <fullName evidence="11">Uncharacterized protein</fullName>
    </submittedName>
</protein>
<dbReference type="InterPro" id="IPR054321">
    <property type="entry name" value="PspC-rel_TM"/>
</dbReference>
<dbReference type="EMBL" id="PVBQ01000002">
    <property type="protein sequence ID" value="PRD48848.1"/>
    <property type="molecule type" value="Genomic_DNA"/>
</dbReference>
<dbReference type="Proteomes" id="UP000239711">
    <property type="component" value="Unassembled WGS sequence"/>
</dbReference>
<organism evidence="11 12">
    <name type="scientific">Sphingobacterium haloxyli</name>
    <dbReference type="NCBI Taxonomy" id="2100533"/>
    <lineage>
        <taxon>Bacteria</taxon>
        <taxon>Pseudomonadati</taxon>
        <taxon>Bacteroidota</taxon>
        <taxon>Sphingobacteriia</taxon>
        <taxon>Sphingobacteriales</taxon>
        <taxon>Sphingobacteriaceae</taxon>
        <taxon>Sphingobacterium</taxon>
    </lineage>
</organism>
<keyword evidence="2" id="KW-1003">Cell membrane</keyword>
<evidence type="ECO:0000313" key="11">
    <source>
        <dbReference type="EMBL" id="PRD48848.1"/>
    </source>
</evidence>
<keyword evidence="5 7" id="KW-0472">Membrane</keyword>
<feature type="domain" description="PspC-related ToastRack" evidence="10">
    <location>
        <begin position="388"/>
        <end position="522"/>
    </location>
</feature>
<evidence type="ECO:0000259" key="9">
    <source>
        <dbReference type="Pfam" id="PF22571"/>
    </source>
</evidence>
<dbReference type="PANTHER" id="PTHR33885">
    <property type="entry name" value="PHAGE SHOCK PROTEIN C"/>
    <property type="match status" value="1"/>
</dbReference>
<evidence type="ECO:0000313" key="12">
    <source>
        <dbReference type="Proteomes" id="UP000239711"/>
    </source>
</evidence>